<evidence type="ECO:0000256" key="1">
    <source>
        <dbReference type="SAM" id="Phobius"/>
    </source>
</evidence>
<dbReference type="KEGG" id="esa:ESA_01186"/>
<evidence type="ECO:0000313" key="3">
    <source>
        <dbReference type="Proteomes" id="UP000000260"/>
    </source>
</evidence>
<dbReference type="Proteomes" id="UP000000260">
    <property type="component" value="Chromosome"/>
</dbReference>
<sequence length="42" mass="4829">MMLDLIKNFLLYLVIILITISILPLTTTYFTQQIGSMVLNLI</sequence>
<keyword evidence="1" id="KW-1133">Transmembrane helix</keyword>
<accession>A7MHD5</accession>
<dbReference type="AlphaFoldDB" id="A7MHD5"/>
<keyword evidence="1" id="KW-0812">Transmembrane</keyword>
<feature type="transmembrane region" description="Helical" evidence="1">
    <location>
        <begin position="9"/>
        <end position="30"/>
    </location>
</feature>
<keyword evidence="3" id="KW-1185">Reference proteome</keyword>
<proteinExistence type="predicted"/>
<organism evidence="2 3">
    <name type="scientific">Cronobacter sakazakii (strain ATCC BAA-894)</name>
    <name type="common">Enterobacter sakazakii</name>
    <dbReference type="NCBI Taxonomy" id="290339"/>
    <lineage>
        <taxon>Bacteria</taxon>
        <taxon>Pseudomonadati</taxon>
        <taxon>Pseudomonadota</taxon>
        <taxon>Gammaproteobacteria</taxon>
        <taxon>Enterobacterales</taxon>
        <taxon>Enterobacteriaceae</taxon>
        <taxon>Cronobacter</taxon>
    </lineage>
</organism>
<dbReference type="HOGENOM" id="CLU_3250248_0_0_6"/>
<reference evidence="2 3" key="1">
    <citation type="journal article" date="2010" name="PLoS ONE">
        <title>Genome sequence of Cronobacter sakazakii BAA-894 and comparative genomic hybridization analysis with other Cronobacter species.</title>
        <authorList>
            <person name="Kucerova E."/>
            <person name="Clifton S.W."/>
            <person name="Xia X.Q."/>
            <person name="Long F."/>
            <person name="Porwollik S."/>
            <person name="Fulton L."/>
            <person name="Fronick C."/>
            <person name="Minx P."/>
            <person name="Kyung K."/>
            <person name="Warren W."/>
            <person name="Fulton R."/>
            <person name="Feng D."/>
            <person name="Wollam A."/>
            <person name="Shah N."/>
            <person name="Bhonagiri V."/>
            <person name="Nash W.E."/>
            <person name="Hallsworth-Pepin K."/>
            <person name="Wilson R.K."/>
            <person name="McClelland M."/>
            <person name="Forsythe S.J."/>
        </authorList>
    </citation>
    <scope>NUCLEOTIDE SEQUENCE [LARGE SCALE GENOMIC DNA]</scope>
    <source>
        <strain evidence="2 3">ATCC BAA-894</strain>
    </source>
</reference>
<dbReference type="EMBL" id="CP000783">
    <property type="protein sequence ID" value="ABU76453.1"/>
    <property type="molecule type" value="Genomic_DNA"/>
</dbReference>
<evidence type="ECO:0000313" key="2">
    <source>
        <dbReference type="EMBL" id="ABU76453.1"/>
    </source>
</evidence>
<keyword evidence="1" id="KW-0472">Membrane</keyword>
<name>A7MHD5_CROS8</name>
<protein>
    <submittedName>
        <fullName evidence="2">Uncharacterized protein</fullName>
    </submittedName>
</protein>
<gene>
    <name evidence="2" type="ordered locus">ESA_01186</name>
</gene>